<organism evidence="1 3">
    <name type="scientific">Streptomyces lavendulae subsp. lavendulae</name>
    <dbReference type="NCBI Taxonomy" id="58340"/>
    <lineage>
        <taxon>Bacteria</taxon>
        <taxon>Bacillati</taxon>
        <taxon>Actinomycetota</taxon>
        <taxon>Actinomycetes</taxon>
        <taxon>Kitasatosporales</taxon>
        <taxon>Streptomycetaceae</taxon>
        <taxon>Streptomyces</taxon>
    </lineage>
</organism>
<evidence type="ECO:0000313" key="2">
    <source>
        <dbReference type="EMBL" id="ATZ29537.1"/>
    </source>
</evidence>
<evidence type="ECO:0000313" key="1">
    <source>
        <dbReference type="EMBL" id="ATZ22034.1"/>
    </source>
</evidence>
<dbReference type="KEGG" id="slx:SLAV_00520"/>
<reference evidence="1 3" key="1">
    <citation type="submission" date="2017-11" db="EMBL/GenBank/DDBJ databases">
        <title>Complete genome sequence of Streptomyces lavendulae subsp. lavendulae CCM 3239 (formerly 'Streptomyces aureofaciens CCM 3239'), the producer of the angucycline-type antibiotic auricin.</title>
        <authorList>
            <person name="Busche T."/>
            <person name="Novakova R."/>
            <person name="Al'Dilaimi A."/>
            <person name="Homerova D."/>
            <person name="Feckova L."/>
            <person name="Rezuchova B."/>
            <person name="Mingyar E."/>
            <person name="Csolleiova D."/>
            <person name="Bekeova C."/>
            <person name="Winkler A."/>
            <person name="Sevcikova B."/>
            <person name="Kalinowski J."/>
            <person name="Kormanec J."/>
            <person name="Ruckert C."/>
        </authorList>
    </citation>
    <scope>NUCLEOTIDE SEQUENCE [LARGE SCALE GENOMIC DNA]</scope>
    <source>
        <strain evidence="1 3">CCM 3239</strain>
    </source>
</reference>
<evidence type="ECO:0000313" key="3">
    <source>
        <dbReference type="Proteomes" id="UP000231791"/>
    </source>
</evidence>
<sequence>MAFAVWHGQAPVADYYFAGPYDRHDREYANGCLAASPYRHDTVQATADDGVLTVTPVAGGATLRLGPAEDGSTHPLRPLDKATQAVLAEYGC</sequence>
<protein>
    <submittedName>
        <fullName evidence="1">Uncharacterized protein</fullName>
    </submittedName>
</protein>
<accession>A0A2K8P5K3</accession>
<keyword evidence="3" id="KW-1185">Reference proteome</keyword>
<gene>
    <name evidence="1" type="ORF">SLAV_00520</name>
    <name evidence="2" type="ORF">SLAV_38870</name>
</gene>
<dbReference type="AlphaFoldDB" id="A0A2K8P5K3"/>
<dbReference type="KEGG" id="slx:SLAV_38870"/>
<name>A0A2K8P5K3_STRLA</name>
<dbReference type="EMBL" id="CP024985">
    <property type="protein sequence ID" value="ATZ29537.1"/>
    <property type="molecule type" value="Genomic_DNA"/>
</dbReference>
<dbReference type="Proteomes" id="UP000231791">
    <property type="component" value="Chromosome"/>
</dbReference>
<proteinExistence type="predicted"/>
<dbReference type="EMBL" id="CP024985">
    <property type="protein sequence ID" value="ATZ22034.1"/>
    <property type="molecule type" value="Genomic_DNA"/>
</dbReference>